<proteinExistence type="predicted"/>
<gene>
    <name evidence="2" type="primary">Dwil\GK22704</name>
    <name evidence="2" type="ORF">Dwil_GK22704</name>
</gene>
<feature type="compositionally biased region" description="Basic residues" evidence="1">
    <location>
        <begin position="91"/>
        <end position="104"/>
    </location>
</feature>
<dbReference type="HOGENOM" id="CLU_855976_0_0_1"/>
<keyword evidence="3" id="KW-1185">Reference proteome</keyword>
<feature type="compositionally biased region" description="Acidic residues" evidence="1">
    <location>
        <begin position="178"/>
        <end position="190"/>
    </location>
</feature>
<reference evidence="2 3" key="1">
    <citation type="journal article" date="2007" name="Nature">
        <title>Evolution of genes and genomes on the Drosophila phylogeny.</title>
        <authorList>
            <consortium name="Drosophila 12 Genomes Consortium"/>
            <person name="Clark A.G."/>
            <person name="Eisen M.B."/>
            <person name="Smith D.R."/>
            <person name="Bergman C.M."/>
            <person name="Oliver B."/>
            <person name="Markow T.A."/>
            <person name="Kaufman T.C."/>
            <person name="Kellis M."/>
            <person name="Gelbart W."/>
            <person name="Iyer V.N."/>
            <person name="Pollard D.A."/>
            <person name="Sackton T.B."/>
            <person name="Larracuente A.M."/>
            <person name="Singh N.D."/>
            <person name="Abad J.P."/>
            <person name="Abt D.N."/>
            <person name="Adryan B."/>
            <person name="Aguade M."/>
            <person name="Akashi H."/>
            <person name="Anderson W.W."/>
            <person name="Aquadro C.F."/>
            <person name="Ardell D.H."/>
            <person name="Arguello R."/>
            <person name="Artieri C.G."/>
            <person name="Barbash D.A."/>
            <person name="Barker D."/>
            <person name="Barsanti P."/>
            <person name="Batterham P."/>
            <person name="Batzoglou S."/>
            <person name="Begun D."/>
            <person name="Bhutkar A."/>
            <person name="Blanco E."/>
            <person name="Bosak S.A."/>
            <person name="Bradley R.K."/>
            <person name="Brand A.D."/>
            <person name="Brent M.R."/>
            <person name="Brooks A.N."/>
            <person name="Brown R.H."/>
            <person name="Butlin R.K."/>
            <person name="Caggese C."/>
            <person name="Calvi B.R."/>
            <person name="Bernardo de Carvalho A."/>
            <person name="Caspi A."/>
            <person name="Castrezana S."/>
            <person name="Celniker S.E."/>
            <person name="Chang J.L."/>
            <person name="Chapple C."/>
            <person name="Chatterji S."/>
            <person name="Chinwalla A."/>
            <person name="Civetta A."/>
            <person name="Clifton S.W."/>
            <person name="Comeron J.M."/>
            <person name="Costello J.C."/>
            <person name="Coyne J.A."/>
            <person name="Daub J."/>
            <person name="David R.G."/>
            <person name="Delcher A.L."/>
            <person name="Delehaunty K."/>
            <person name="Do C.B."/>
            <person name="Ebling H."/>
            <person name="Edwards K."/>
            <person name="Eickbush T."/>
            <person name="Evans J.D."/>
            <person name="Filipski A."/>
            <person name="Findeiss S."/>
            <person name="Freyhult E."/>
            <person name="Fulton L."/>
            <person name="Fulton R."/>
            <person name="Garcia A.C."/>
            <person name="Gardiner A."/>
            <person name="Garfield D.A."/>
            <person name="Garvin B.E."/>
            <person name="Gibson G."/>
            <person name="Gilbert D."/>
            <person name="Gnerre S."/>
            <person name="Godfrey J."/>
            <person name="Good R."/>
            <person name="Gotea V."/>
            <person name="Gravely B."/>
            <person name="Greenberg A.J."/>
            <person name="Griffiths-Jones S."/>
            <person name="Gross S."/>
            <person name="Guigo R."/>
            <person name="Gustafson E.A."/>
            <person name="Haerty W."/>
            <person name="Hahn M.W."/>
            <person name="Halligan D.L."/>
            <person name="Halpern A.L."/>
            <person name="Halter G.M."/>
            <person name="Han M.V."/>
            <person name="Heger A."/>
            <person name="Hillier L."/>
            <person name="Hinrichs A.S."/>
            <person name="Holmes I."/>
            <person name="Hoskins R.A."/>
            <person name="Hubisz M.J."/>
            <person name="Hultmark D."/>
            <person name="Huntley M.A."/>
            <person name="Jaffe D.B."/>
            <person name="Jagadeeshan S."/>
            <person name="Jeck W.R."/>
            <person name="Johnson J."/>
            <person name="Jones C.D."/>
            <person name="Jordan W.C."/>
            <person name="Karpen G.H."/>
            <person name="Kataoka E."/>
            <person name="Keightley P.D."/>
            <person name="Kheradpour P."/>
            <person name="Kirkness E.F."/>
            <person name="Koerich L.B."/>
            <person name="Kristiansen K."/>
            <person name="Kudrna D."/>
            <person name="Kulathinal R.J."/>
            <person name="Kumar S."/>
            <person name="Kwok R."/>
            <person name="Lander E."/>
            <person name="Langley C.H."/>
            <person name="Lapoint R."/>
            <person name="Lazzaro B.P."/>
            <person name="Lee S.J."/>
            <person name="Levesque L."/>
            <person name="Li R."/>
            <person name="Lin C.F."/>
            <person name="Lin M.F."/>
            <person name="Lindblad-Toh K."/>
            <person name="Llopart A."/>
            <person name="Long M."/>
            <person name="Low L."/>
            <person name="Lozovsky E."/>
            <person name="Lu J."/>
            <person name="Luo M."/>
            <person name="Machado C.A."/>
            <person name="Makalowski W."/>
            <person name="Marzo M."/>
            <person name="Matsuda M."/>
            <person name="Matzkin L."/>
            <person name="McAllister B."/>
            <person name="McBride C.S."/>
            <person name="McKernan B."/>
            <person name="McKernan K."/>
            <person name="Mendez-Lago M."/>
            <person name="Minx P."/>
            <person name="Mollenhauer M.U."/>
            <person name="Montooth K."/>
            <person name="Mount S.M."/>
            <person name="Mu X."/>
            <person name="Myers E."/>
            <person name="Negre B."/>
            <person name="Newfeld S."/>
            <person name="Nielsen R."/>
            <person name="Noor M.A."/>
            <person name="O'Grady P."/>
            <person name="Pachter L."/>
            <person name="Papaceit M."/>
            <person name="Parisi M.J."/>
            <person name="Parisi M."/>
            <person name="Parts L."/>
            <person name="Pedersen J.S."/>
            <person name="Pesole G."/>
            <person name="Phillippy A.M."/>
            <person name="Ponting C.P."/>
            <person name="Pop M."/>
            <person name="Porcelli D."/>
            <person name="Powell J.R."/>
            <person name="Prohaska S."/>
            <person name="Pruitt K."/>
            <person name="Puig M."/>
            <person name="Quesneville H."/>
            <person name="Ram K.R."/>
            <person name="Rand D."/>
            <person name="Rasmussen M.D."/>
            <person name="Reed L.K."/>
            <person name="Reenan R."/>
            <person name="Reily A."/>
            <person name="Remington K.A."/>
            <person name="Rieger T.T."/>
            <person name="Ritchie M.G."/>
            <person name="Robin C."/>
            <person name="Rogers Y.H."/>
            <person name="Rohde C."/>
            <person name="Rozas J."/>
            <person name="Rubenfield M.J."/>
            <person name="Ruiz A."/>
            <person name="Russo S."/>
            <person name="Salzberg S.L."/>
            <person name="Sanchez-Gracia A."/>
            <person name="Saranga D.J."/>
            <person name="Sato H."/>
            <person name="Schaeffer S.W."/>
            <person name="Schatz M.C."/>
            <person name="Schlenke T."/>
            <person name="Schwartz R."/>
            <person name="Segarra C."/>
            <person name="Singh R.S."/>
            <person name="Sirot L."/>
            <person name="Sirota M."/>
            <person name="Sisneros N.B."/>
            <person name="Smith C.D."/>
            <person name="Smith T.F."/>
            <person name="Spieth J."/>
            <person name="Stage D.E."/>
            <person name="Stark A."/>
            <person name="Stephan W."/>
            <person name="Strausberg R.L."/>
            <person name="Strempel S."/>
            <person name="Sturgill D."/>
            <person name="Sutton G."/>
            <person name="Sutton G.G."/>
            <person name="Tao W."/>
            <person name="Teichmann S."/>
            <person name="Tobari Y.N."/>
            <person name="Tomimura Y."/>
            <person name="Tsolas J.M."/>
            <person name="Valente V.L."/>
            <person name="Venter E."/>
            <person name="Venter J.C."/>
            <person name="Vicario S."/>
            <person name="Vieira F.G."/>
            <person name="Vilella A.J."/>
            <person name="Villasante A."/>
            <person name="Walenz B."/>
            <person name="Wang J."/>
            <person name="Wasserman M."/>
            <person name="Watts T."/>
            <person name="Wilson D."/>
            <person name="Wilson R.K."/>
            <person name="Wing R.A."/>
            <person name="Wolfner M.F."/>
            <person name="Wong A."/>
            <person name="Wong G.K."/>
            <person name="Wu C.I."/>
            <person name="Wu G."/>
            <person name="Yamamoto D."/>
            <person name="Yang H.P."/>
            <person name="Yang S.P."/>
            <person name="Yorke J.A."/>
            <person name="Yoshida K."/>
            <person name="Zdobnov E."/>
            <person name="Zhang P."/>
            <person name="Zhang Y."/>
            <person name="Zimin A.V."/>
            <person name="Baldwin J."/>
            <person name="Abdouelleil A."/>
            <person name="Abdulkadir J."/>
            <person name="Abebe A."/>
            <person name="Abera B."/>
            <person name="Abreu J."/>
            <person name="Acer S.C."/>
            <person name="Aftuck L."/>
            <person name="Alexander A."/>
            <person name="An P."/>
            <person name="Anderson E."/>
            <person name="Anderson S."/>
            <person name="Arachi H."/>
            <person name="Azer M."/>
            <person name="Bachantsang P."/>
            <person name="Barry A."/>
            <person name="Bayul T."/>
            <person name="Berlin A."/>
            <person name="Bessette D."/>
            <person name="Bloom T."/>
            <person name="Blye J."/>
            <person name="Boguslavskiy L."/>
            <person name="Bonnet C."/>
            <person name="Boukhgalter B."/>
            <person name="Bourzgui I."/>
            <person name="Brown A."/>
            <person name="Cahill P."/>
            <person name="Channer S."/>
            <person name="Cheshatsang Y."/>
            <person name="Chuda L."/>
            <person name="Citroen M."/>
            <person name="Collymore A."/>
            <person name="Cooke P."/>
            <person name="Costello M."/>
            <person name="D'Aco K."/>
            <person name="Daza R."/>
            <person name="De Haan G."/>
            <person name="DeGray S."/>
            <person name="DeMaso C."/>
            <person name="Dhargay N."/>
            <person name="Dooley K."/>
            <person name="Dooley E."/>
            <person name="Doricent M."/>
            <person name="Dorje P."/>
            <person name="Dorjee K."/>
            <person name="Dupes A."/>
            <person name="Elong R."/>
            <person name="Falk J."/>
            <person name="Farina A."/>
            <person name="Faro S."/>
            <person name="Ferguson D."/>
            <person name="Fisher S."/>
            <person name="Foley C.D."/>
            <person name="Franke A."/>
            <person name="Friedrich D."/>
            <person name="Gadbois L."/>
            <person name="Gearin G."/>
            <person name="Gearin C.R."/>
            <person name="Giannoukos G."/>
            <person name="Goode T."/>
            <person name="Graham J."/>
            <person name="Grandbois E."/>
            <person name="Grewal S."/>
            <person name="Gyaltsen K."/>
            <person name="Hafez N."/>
            <person name="Hagos B."/>
            <person name="Hall J."/>
            <person name="Henson C."/>
            <person name="Hollinger A."/>
            <person name="Honan T."/>
            <person name="Huard M.D."/>
            <person name="Hughes L."/>
            <person name="Hurhula B."/>
            <person name="Husby M.E."/>
            <person name="Kamat A."/>
            <person name="Kanga B."/>
            <person name="Kashin S."/>
            <person name="Khazanovich D."/>
            <person name="Kisner P."/>
            <person name="Lance K."/>
            <person name="Lara M."/>
            <person name="Lee W."/>
            <person name="Lennon N."/>
            <person name="Letendre F."/>
            <person name="LeVine R."/>
            <person name="Lipovsky A."/>
            <person name="Liu X."/>
            <person name="Liu J."/>
            <person name="Liu S."/>
            <person name="Lokyitsang T."/>
            <person name="Lokyitsang Y."/>
            <person name="Lubonja R."/>
            <person name="Lui A."/>
            <person name="MacDonald P."/>
            <person name="Magnisalis V."/>
            <person name="Maru K."/>
            <person name="Matthews C."/>
            <person name="McCusker W."/>
            <person name="McDonough S."/>
            <person name="Mehta T."/>
            <person name="Meldrim J."/>
            <person name="Meneus L."/>
            <person name="Mihai O."/>
            <person name="Mihalev A."/>
            <person name="Mihova T."/>
            <person name="Mittelman R."/>
            <person name="Mlenga V."/>
            <person name="Montmayeur A."/>
            <person name="Mulrain L."/>
            <person name="Navidi A."/>
            <person name="Naylor J."/>
            <person name="Negash T."/>
            <person name="Nguyen T."/>
            <person name="Nguyen N."/>
            <person name="Nicol R."/>
            <person name="Norbu C."/>
            <person name="Norbu N."/>
            <person name="Novod N."/>
            <person name="O'Neill B."/>
            <person name="Osman S."/>
            <person name="Markiewicz E."/>
            <person name="Oyono O.L."/>
            <person name="Patti C."/>
            <person name="Phunkhang P."/>
            <person name="Pierre F."/>
            <person name="Priest M."/>
            <person name="Raghuraman S."/>
            <person name="Rege F."/>
            <person name="Reyes R."/>
            <person name="Rise C."/>
            <person name="Rogov P."/>
            <person name="Ross K."/>
            <person name="Ryan E."/>
            <person name="Settipalli S."/>
            <person name="Shea T."/>
            <person name="Sherpa N."/>
            <person name="Shi L."/>
            <person name="Shih D."/>
            <person name="Sparrow T."/>
            <person name="Spaulding J."/>
            <person name="Stalker J."/>
            <person name="Stange-Thomann N."/>
            <person name="Stavropoulos S."/>
            <person name="Stone C."/>
            <person name="Strader C."/>
            <person name="Tesfaye S."/>
            <person name="Thomson T."/>
            <person name="Thoulutsang Y."/>
            <person name="Thoulutsang D."/>
            <person name="Topham K."/>
            <person name="Topping I."/>
            <person name="Tsamla T."/>
            <person name="Vassiliev H."/>
            <person name="Vo A."/>
            <person name="Wangchuk T."/>
            <person name="Wangdi T."/>
            <person name="Weiand M."/>
            <person name="Wilkinson J."/>
            <person name="Wilson A."/>
            <person name="Yadav S."/>
            <person name="Young G."/>
            <person name="Yu Q."/>
            <person name="Zembek L."/>
            <person name="Zhong D."/>
            <person name="Zimmer A."/>
            <person name="Zwirko Z."/>
            <person name="Jaffe D.B."/>
            <person name="Alvarez P."/>
            <person name="Brockman W."/>
            <person name="Butler J."/>
            <person name="Chin C."/>
            <person name="Gnerre S."/>
            <person name="Grabherr M."/>
            <person name="Kleber M."/>
            <person name="Mauceli E."/>
            <person name="MacCallum I."/>
        </authorList>
    </citation>
    <scope>NUCLEOTIDE SEQUENCE [LARGE SCALE GENOMIC DNA]</scope>
    <source>
        <strain evidence="3">Tucson 14030-0811.24</strain>
    </source>
</reference>
<feature type="region of interest" description="Disordered" evidence="1">
    <location>
        <begin position="80"/>
        <end position="107"/>
    </location>
</feature>
<dbReference type="EMBL" id="CH964251">
    <property type="protein sequence ID" value="EDW83156.2"/>
    <property type="molecule type" value="Genomic_DNA"/>
</dbReference>
<evidence type="ECO:0000313" key="3">
    <source>
        <dbReference type="Proteomes" id="UP000007798"/>
    </source>
</evidence>
<evidence type="ECO:0000256" key="1">
    <source>
        <dbReference type="SAM" id="MobiDB-lite"/>
    </source>
</evidence>
<dbReference type="eggNOG" id="ENOG502T989">
    <property type="taxonomic scope" value="Eukaryota"/>
</dbReference>
<dbReference type="Proteomes" id="UP000007798">
    <property type="component" value="Unassembled WGS sequence"/>
</dbReference>
<dbReference type="InParanoid" id="B4NFT9"/>
<sequence length="304" mass="34921">HGGYKRQRLHVRGKAAPTTTTERPFIRVWNSFVRSVQPNFSLRNLTNPLVNLFNDGTANIIETPPVFVQSIDPEEQQQFQNVEVDRPQSSNKKKRKRRKQQKRRPVIDSEEFYDPYDYYGAPPAQPSLLPQAQPMFFFDTNSGSYYGVQRFRPEDFDDQRNYYNQFYGSGLQSQSNEENGEEPEMEDEEPTPLAKLNTKKVTLLRPLTLLVQTTDDKNDVNAAAVEESASTEDNTTTEPSAGDSEDAEASYSSLSESMRNALGTYMRDDHLNRQRQRHEVSAAAESSVSVTPRHRHGYFRLRAW</sequence>
<dbReference type="OrthoDB" id="8045224at2759"/>
<feature type="region of interest" description="Disordered" evidence="1">
    <location>
        <begin position="224"/>
        <end position="292"/>
    </location>
</feature>
<dbReference type="AlphaFoldDB" id="B4NFT9"/>
<evidence type="ECO:0000313" key="2">
    <source>
        <dbReference type="EMBL" id="EDW83156.2"/>
    </source>
</evidence>
<feature type="non-terminal residue" evidence="2">
    <location>
        <position position="1"/>
    </location>
</feature>
<feature type="compositionally biased region" description="Low complexity" evidence="1">
    <location>
        <begin position="281"/>
        <end position="290"/>
    </location>
</feature>
<protein>
    <submittedName>
        <fullName evidence="2">Uncharacterized protein</fullName>
    </submittedName>
</protein>
<feature type="region of interest" description="Disordered" evidence="1">
    <location>
        <begin position="169"/>
        <end position="198"/>
    </location>
</feature>
<accession>B4NFT9</accession>
<organism evidence="2 3">
    <name type="scientific">Drosophila willistoni</name>
    <name type="common">Fruit fly</name>
    <dbReference type="NCBI Taxonomy" id="7260"/>
    <lineage>
        <taxon>Eukaryota</taxon>
        <taxon>Metazoa</taxon>
        <taxon>Ecdysozoa</taxon>
        <taxon>Arthropoda</taxon>
        <taxon>Hexapoda</taxon>
        <taxon>Insecta</taxon>
        <taxon>Pterygota</taxon>
        <taxon>Neoptera</taxon>
        <taxon>Endopterygota</taxon>
        <taxon>Diptera</taxon>
        <taxon>Brachycera</taxon>
        <taxon>Muscomorpha</taxon>
        <taxon>Ephydroidea</taxon>
        <taxon>Drosophilidae</taxon>
        <taxon>Drosophila</taxon>
        <taxon>Sophophora</taxon>
    </lineage>
</organism>
<name>B4NFT9_DROWI</name>
<dbReference type="KEGG" id="dwi:6649526"/>
<feature type="compositionally biased region" description="Basic and acidic residues" evidence="1">
    <location>
        <begin position="266"/>
        <end position="280"/>
    </location>
</feature>